<evidence type="ECO:0000313" key="2">
    <source>
        <dbReference type="Proteomes" id="UP001311915"/>
    </source>
</evidence>
<dbReference type="AlphaFoldDB" id="A0AAV9LAW5"/>
<protein>
    <submittedName>
        <fullName evidence="1">Uncharacterized protein</fullName>
    </submittedName>
</protein>
<sequence>MASSKSSEIERAINLIRKENQARASMLLNTIYFSIDKLAQKITSSLPLAYSYESRSEIKILYCKTRHGSTCLANEKKIFHEITTTLKTRKDIGSAKDAKLVNKVLYNQTHFMEMTSTVNVVKLKQKIQVITKDIRSIENRLDK</sequence>
<dbReference type="EMBL" id="JAWPEI010000007">
    <property type="protein sequence ID" value="KAK4721512.1"/>
    <property type="molecule type" value="Genomic_DNA"/>
</dbReference>
<gene>
    <name evidence="1" type="ORF">R3W88_011745</name>
</gene>
<organism evidence="1 2">
    <name type="scientific">Solanum pinnatisectum</name>
    <name type="common">tansyleaf nightshade</name>
    <dbReference type="NCBI Taxonomy" id="50273"/>
    <lineage>
        <taxon>Eukaryota</taxon>
        <taxon>Viridiplantae</taxon>
        <taxon>Streptophyta</taxon>
        <taxon>Embryophyta</taxon>
        <taxon>Tracheophyta</taxon>
        <taxon>Spermatophyta</taxon>
        <taxon>Magnoliopsida</taxon>
        <taxon>eudicotyledons</taxon>
        <taxon>Gunneridae</taxon>
        <taxon>Pentapetalae</taxon>
        <taxon>asterids</taxon>
        <taxon>lamiids</taxon>
        <taxon>Solanales</taxon>
        <taxon>Solanaceae</taxon>
        <taxon>Solanoideae</taxon>
        <taxon>Solaneae</taxon>
        <taxon>Solanum</taxon>
    </lineage>
</organism>
<proteinExistence type="predicted"/>
<reference evidence="1 2" key="1">
    <citation type="submission" date="2023-10" db="EMBL/GenBank/DDBJ databases">
        <title>Genome-Wide Identification Analysis in wild type Solanum Pinnatisectum Reveals Some Genes Defensing Phytophthora Infestans.</title>
        <authorList>
            <person name="Sun C."/>
        </authorList>
    </citation>
    <scope>NUCLEOTIDE SEQUENCE [LARGE SCALE GENOMIC DNA]</scope>
    <source>
        <strain evidence="1">LQN</strain>
        <tissue evidence="1">Leaf</tissue>
    </source>
</reference>
<name>A0AAV9LAW5_9SOLN</name>
<accession>A0AAV9LAW5</accession>
<comment type="caution">
    <text evidence="1">The sequence shown here is derived from an EMBL/GenBank/DDBJ whole genome shotgun (WGS) entry which is preliminary data.</text>
</comment>
<evidence type="ECO:0000313" key="1">
    <source>
        <dbReference type="EMBL" id="KAK4721512.1"/>
    </source>
</evidence>
<dbReference type="Proteomes" id="UP001311915">
    <property type="component" value="Unassembled WGS sequence"/>
</dbReference>
<keyword evidence="2" id="KW-1185">Reference proteome</keyword>